<dbReference type="EMBL" id="CP090958">
    <property type="protein sequence ID" value="WGW12616.1"/>
    <property type="molecule type" value="Genomic_DNA"/>
</dbReference>
<dbReference type="RefSeq" id="WP_349639420.1">
    <property type="nucleotide sequence ID" value="NZ_CP090958.1"/>
</dbReference>
<dbReference type="SUPFAM" id="SSF140453">
    <property type="entry name" value="EsxAB dimer-like"/>
    <property type="match status" value="1"/>
</dbReference>
<comment type="similarity">
    <text evidence="1">Belongs to the WXG100 family.</text>
</comment>
<dbReference type="NCBIfam" id="TIGR03930">
    <property type="entry name" value="WXG100_ESAT6"/>
    <property type="match status" value="1"/>
</dbReference>
<evidence type="ECO:0000313" key="3">
    <source>
        <dbReference type="Proteomes" id="UP001209083"/>
    </source>
</evidence>
<dbReference type="InterPro" id="IPR036689">
    <property type="entry name" value="ESAT-6-like_sf"/>
</dbReference>
<keyword evidence="3" id="KW-1185">Reference proteome</keyword>
<protein>
    <recommendedName>
        <fullName evidence="1">ESAT-6-like protein</fullName>
    </recommendedName>
</protein>
<dbReference type="Proteomes" id="UP001209083">
    <property type="component" value="Chromosome"/>
</dbReference>
<dbReference type="Gene3D" id="1.10.287.1060">
    <property type="entry name" value="ESAT-6-like"/>
    <property type="match status" value="1"/>
</dbReference>
<gene>
    <name evidence="2" type="ORF">LWF01_02280</name>
</gene>
<accession>A0ABY8QW33</accession>
<evidence type="ECO:0000313" key="2">
    <source>
        <dbReference type="EMBL" id="WGW12616.1"/>
    </source>
</evidence>
<organism evidence="2 3">
    <name type="scientific">Saxibacter everestensis</name>
    <dbReference type="NCBI Taxonomy" id="2909229"/>
    <lineage>
        <taxon>Bacteria</taxon>
        <taxon>Bacillati</taxon>
        <taxon>Actinomycetota</taxon>
        <taxon>Actinomycetes</taxon>
        <taxon>Micrococcales</taxon>
        <taxon>Brevibacteriaceae</taxon>
        <taxon>Saxibacter</taxon>
    </lineage>
</organism>
<sequence>MGTFEVDADRVASAAGAVSTSSANISNEVDQMMRNLTALQDSWRGSAAQSFQQVITEWRGVQERVRESLTNINEALTVAGQQYAEVEMSNTRLFAG</sequence>
<dbReference type="Pfam" id="PF06013">
    <property type="entry name" value="WXG100"/>
    <property type="match status" value="1"/>
</dbReference>
<evidence type="ECO:0000256" key="1">
    <source>
        <dbReference type="RuleBase" id="RU362001"/>
    </source>
</evidence>
<dbReference type="InterPro" id="IPR010310">
    <property type="entry name" value="T7SS_ESAT-6-like"/>
</dbReference>
<reference evidence="2 3" key="1">
    <citation type="submission" date="2023-05" db="EMBL/GenBank/DDBJ databases">
        <title>Lithophilousrod everest ZFBP1038 complete genpme.</title>
        <authorList>
            <person name="Tian M."/>
        </authorList>
    </citation>
    <scope>NUCLEOTIDE SEQUENCE [LARGE SCALE GENOMIC DNA]</scope>
    <source>
        <strain evidence="2 3">ZFBP1038</strain>
    </source>
</reference>
<name>A0ABY8QW33_9MICO</name>
<proteinExistence type="inferred from homology"/>